<gene>
    <name evidence="4" type="ORF">NSPWAT_2824</name>
</gene>
<evidence type="ECO:0000313" key="5">
    <source>
        <dbReference type="Proteomes" id="UP001157733"/>
    </source>
</evidence>
<feature type="transmembrane region" description="Helical" evidence="3">
    <location>
        <begin position="377"/>
        <end position="410"/>
    </location>
</feature>
<comment type="similarity">
    <text evidence="2">Belongs to the CDP-alcohol phosphatidyltransferase class-I family.</text>
</comment>
<sequence>MEFSTKGSRITETQNIEVKAVMFLTDPPDSADLSDWYARRIVGVPFLLLNLLHLQKAGVQQVTVYHRDLKGGRKGRLLPLVEDPRLCISVEWESAPERLRERFADEACRLVVNGSALHWHSDVAAVLKEPGDRDLMARTQVYEVPVEPADALVACLDAFSLNEVRKIGRVPGPLNLDCVRWVVGDHNRWVQHRNDFRRLHEELLQQGGMSNDSPMDRLVTRRMSRQFTRFLIRTPVTPNQITWTHLVIGLVSGWYFYLGGYGNQLTAALWLMLSAWLDSCDGEIARLRFQQSPFGGMLDIVADNVVHFAVFLGIGLGLYRTTGNAAYSYLGVLAVAGSLTCFLLLQADIFSQRSTGSSDAPVEATESLVDQIANRDFIYFLFAMAVVNLLEIFIAVTAIGSMAFAGYVAYSRFRQARNA</sequence>
<evidence type="ECO:0000313" key="4">
    <source>
        <dbReference type="EMBL" id="CAI2719680.1"/>
    </source>
</evidence>
<organism evidence="4 5">
    <name type="scientific">Nitrospina watsonii</name>
    <dbReference type="NCBI Taxonomy" id="1323948"/>
    <lineage>
        <taxon>Bacteria</taxon>
        <taxon>Pseudomonadati</taxon>
        <taxon>Nitrospinota/Tectimicrobiota group</taxon>
        <taxon>Nitrospinota</taxon>
        <taxon>Nitrospinia</taxon>
        <taxon>Nitrospinales</taxon>
        <taxon>Nitrospinaceae</taxon>
        <taxon>Nitrospina</taxon>
    </lineage>
</organism>
<feature type="transmembrane region" description="Helical" evidence="3">
    <location>
        <begin position="254"/>
        <end position="277"/>
    </location>
</feature>
<dbReference type="Proteomes" id="UP001157733">
    <property type="component" value="Chromosome"/>
</dbReference>
<feature type="transmembrane region" description="Helical" evidence="3">
    <location>
        <begin position="298"/>
        <end position="319"/>
    </location>
</feature>
<dbReference type="InterPro" id="IPR000462">
    <property type="entry name" value="CDP-OH_P_trans"/>
</dbReference>
<dbReference type="InterPro" id="IPR043130">
    <property type="entry name" value="CDP-OH_PTrfase_TM_dom"/>
</dbReference>
<keyword evidence="3" id="KW-0472">Membrane</keyword>
<proteinExistence type="inferred from homology"/>
<accession>A0ABM9HHZ2</accession>
<protein>
    <recommendedName>
        <fullName evidence="6">CDP-alcohol phosphatidyltransferase family protein</fullName>
    </recommendedName>
</protein>
<keyword evidence="1 2" id="KW-0808">Transferase</keyword>
<feature type="transmembrane region" description="Helical" evidence="3">
    <location>
        <begin position="325"/>
        <end position="345"/>
    </location>
</feature>
<keyword evidence="3" id="KW-0812">Transmembrane</keyword>
<dbReference type="Gene3D" id="1.20.120.1760">
    <property type="match status" value="1"/>
</dbReference>
<evidence type="ECO:0008006" key="6">
    <source>
        <dbReference type="Google" id="ProtNLM"/>
    </source>
</evidence>
<name>A0ABM9HHZ2_9BACT</name>
<dbReference type="InterPro" id="IPR048254">
    <property type="entry name" value="CDP_ALCOHOL_P_TRANSF_CS"/>
</dbReference>
<dbReference type="PROSITE" id="PS00379">
    <property type="entry name" value="CDP_ALCOHOL_P_TRANSF"/>
    <property type="match status" value="1"/>
</dbReference>
<reference evidence="4 5" key="1">
    <citation type="submission" date="2022-09" db="EMBL/GenBank/DDBJ databases">
        <authorList>
            <person name="Kop L."/>
        </authorList>
    </citation>
    <scope>NUCLEOTIDE SEQUENCE [LARGE SCALE GENOMIC DNA]</scope>
    <source>
        <strain evidence="4 5">347</strain>
    </source>
</reference>
<evidence type="ECO:0000256" key="3">
    <source>
        <dbReference type="SAM" id="Phobius"/>
    </source>
</evidence>
<keyword evidence="5" id="KW-1185">Reference proteome</keyword>
<dbReference type="EMBL" id="OX336137">
    <property type="protein sequence ID" value="CAI2719680.1"/>
    <property type="molecule type" value="Genomic_DNA"/>
</dbReference>
<evidence type="ECO:0000256" key="2">
    <source>
        <dbReference type="RuleBase" id="RU003750"/>
    </source>
</evidence>
<dbReference type="Pfam" id="PF01066">
    <property type="entry name" value="CDP-OH_P_transf"/>
    <property type="match status" value="1"/>
</dbReference>
<keyword evidence="3" id="KW-1133">Transmembrane helix</keyword>
<evidence type="ECO:0000256" key="1">
    <source>
        <dbReference type="ARBA" id="ARBA00022679"/>
    </source>
</evidence>